<gene>
    <name evidence="5" type="ORF">Cco03nite_21280</name>
</gene>
<accession>A0A8J3KSJ1</accession>
<dbReference type="Gene3D" id="1.10.10.10">
    <property type="entry name" value="Winged helix-like DNA-binding domain superfamily/Winged helix DNA-binding domain"/>
    <property type="match status" value="1"/>
</dbReference>
<sequence>MTQLPEIAVDTDLYTPPYEQIRRQIADLINSGALPTGHRLPPIRQLAADLGLSAGTVARAYQELESAGLVRTRRAAGTVVAGPDRRPREDRGETLARQYVQAAKQLGLTVDEALAAVARNWPAP</sequence>
<dbReference type="InterPro" id="IPR000524">
    <property type="entry name" value="Tscrpt_reg_HTH_GntR"/>
</dbReference>
<dbReference type="PANTHER" id="PTHR38445">
    <property type="entry name" value="HTH-TYPE TRANSCRIPTIONAL REPRESSOR YTRA"/>
    <property type="match status" value="1"/>
</dbReference>
<evidence type="ECO:0000256" key="1">
    <source>
        <dbReference type="ARBA" id="ARBA00023015"/>
    </source>
</evidence>
<evidence type="ECO:0000313" key="5">
    <source>
        <dbReference type="EMBL" id="GIG05428.1"/>
    </source>
</evidence>
<dbReference type="AlphaFoldDB" id="A0A8J3KSJ1"/>
<dbReference type="InterPro" id="IPR036388">
    <property type="entry name" value="WH-like_DNA-bd_sf"/>
</dbReference>
<dbReference type="Pfam" id="PF00392">
    <property type="entry name" value="GntR"/>
    <property type="match status" value="1"/>
</dbReference>
<evidence type="ECO:0000313" key="6">
    <source>
        <dbReference type="Proteomes" id="UP000630887"/>
    </source>
</evidence>
<dbReference type="GO" id="GO:0003677">
    <property type="term" value="F:DNA binding"/>
    <property type="evidence" value="ECO:0007669"/>
    <property type="project" value="UniProtKB-KW"/>
</dbReference>
<evidence type="ECO:0000259" key="4">
    <source>
        <dbReference type="PROSITE" id="PS50949"/>
    </source>
</evidence>
<protein>
    <submittedName>
        <fullName evidence="5">GntR family transcriptional regulator</fullName>
    </submittedName>
</protein>
<feature type="domain" description="HTH gntR-type" evidence="4">
    <location>
        <begin position="15"/>
        <end position="83"/>
    </location>
</feature>
<reference evidence="5 6" key="1">
    <citation type="submission" date="2021-01" db="EMBL/GenBank/DDBJ databases">
        <title>Whole genome shotgun sequence of Catellatospora coxensis NBRC 107359.</title>
        <authorList>
            <person name="Komaki H."/>
            <person name="Tamura T."/>
        </authorList>
    </citation>
    <scope>NUCLEOTIDE SEQUENCE [LARGE SCALE GENOMIC DNA]</scope>
    <source>
        <strain evidence="5 6">NBRC 107359</strain>
    </source>
</reference>
<evidence type="ECO:0000256" key="3">
    <source>
        <dbReference type="ARBA" id="ARBA00023163"/>
    </source>
</evidence>
<keyword evidence="2" id="KW-0238">DNA-binding</keyword>
<keyword evidence="6" id="KW-1185">Reference proteome</keyword>
<name>A0A8J3KSJ1_9ACTN</name>
<keyword evidence="1" id="KW-0805">Transcription regulation</keyword>
<proteinExistence type="predicted"/>
<evidence type="ECO:0000256" key="2">
    <source>
        <dbReference type="ARBA" id="ARBA00023125"/>
    </source>
</evidence>
<dbReference type="EMBL" id="BONI01000014">
    <property type="protein sequence ID" value="GIG05428.1"/>
    <property type="molecule type" value="Genomic_DNA"/>
</dbReference>
<keyword evidence="3" id="KW-0804">Transcription</keyword>
<dbReference type="PANTHER" id="PTHR38445:SF9">
    <property type="entry name" value="HTH-TYPE TRANSCRIPTIONAL REPRESSOR YTRA"/>
    <property type="match status" value="1"/>
</dbReference>
<dbReference type="PROSITE" id="PS50949">
    <property type="entry name" value="HTH_GNTR"/>
    <property type="match status" value="1"/>
</dbReference>
<dbReference type="SUPFAM" id="SSF46785">
    <property type="entry name" value="Winged helix' DNA-binding domain"/>
    <property type="match status" value="1"/>
</dbReference>
<dbReference type="SMART" id="SM00345">
    <property type="entry name" value="HTH_GNTR"/>
    <property type="match status" value="1"/>
</dbReference>
<dbReference type="InterPro" id="IPR036390">
    <property type="entry name" value="WH_DNA-bd_sf"/>
</dbReference>
<dbReference type="Proteomes" id="UP000630887">
    <property type="component" value="Unassembled WGS sequence"/>
</dbReference>
<comment type="caution">
    <text evidence="5">The sequence shown here is derived from an EMBL/GenBank/DDBJ whole genome shotgun (WGS) entry which is preliminary data.</text>
</comment>
<organism evidence="5 6">
    <name type="scientific">Catellatospora coxensis</name>
    <dbReference type="NCBI Taxonomy" id="310354"/>
    <lineage>
        <taxon>Bacteria</taxon>
        <taxon>Bacillati</taxon>
        <taxon>Actinomycetota</taxon>
        <taxon>Actinomycetes</taxon>
        <taxon>Micromonosporales</taxon>
        <taxon>Micromonosporaceae</taxon>
        <taxon>Catellatospora</taxon>
    </lineage>
</organism>
<dbReference type="RefSeq" id="WP_203691734.1">
    <property type="nucleotide sequence ID" value="NZ_BAAALC010000021.1"/>
</dbReference>
<dbReference type="GO" id="GO:0003700">
    <property type="term" value="F:DNA-binding transcription factor activity"/>
    <property type="evidence" value="ECO:0007669"/>
    <property type="project" value="InterPro"/>
</dbReference>
<dbReference type="CDD" id="cd07377">
    <property type="entry name" value="WHTH_GntR"/>
    <property type="match status" value="1"/>
</dbReference>